<protein>
    <submittedName>
        <fullName evidence="4">Sialate O-acetylesterase</fullName>
    </submittedName>
</protein>
<name>A0ABW3AY32_9SPHI</name>
<evidence type="ECO:0000313" key="4">
    <source>
        <dbReference type="EMBL" id="MFD0795244.1"/>
    </source>
</evidence>
<organism evidence="4 5">
    <name type="scientific">Mucilaginibacter litoreus</name>
    <dbReference type="NCBI Taxonomy" id="1048221"/>
    <lineage>
        <taxon>Bacteria</taxon>
        <taxon>Pseudomonadati</taxon>
        <taxon>Bacteroidota</taxon>
        <taxon>Sphingobacteriia</taxon>
        <taxon>Sphingobacteriales</taxon>
        <taxon>Sphingobacteriaceae</taxon>
        <taxon>Mucilaginibacter</taxon>
    </lineage>
</organism>
<evidence type="ECO:0000313" key="5">
    <source>
        <dbReference type="Proteomes" id="UP001597010"/>
    </source>
</evidence>
<dbReference type="InterPro" id="IPR036514">
    <property type="entry name" value="SGNH_hydro_sf"/>
</dbReference>
<dbReference type="InterPro" id="IPR005181">
    <property type="entry name" value="SASA"/>
</dbReference>
<keyword evidence="2" id="KW-0732">Signal</keyword>
<comment type="caution">
    <text evidence="4">The sequence shown here is derived from an EMBL/GenBank/DDBJ whole genome shotgun (WGS) entry which is preliminary data.</text>
</comment>
<dbReference type="Gene3D" id="3.40.50.1110">
    <property type="entry name" value="SGNH hydrolase"/>
    <property type="match status" value="1"/>
</dbReference>
<proteinExistence type="predicted"/>
<dbReference type="PROSITE" id="PS51257">
    <property type="entry name" value="PROKAR_LIPOPROTEIN"/>
    <property type="match status" value="1"/>
</dbReference>
<accession>A0ABW3AY32</accession>
<dbReference type="Proteomes" id="UP001597010">
    <property type="component" value="Unassembled WGS sequence"/>
</dbReference>
<feature type="signal peptide" evidence="2">
    <location>
        <begin position="1"/>
        <end position="20"/>
    </location>
</feature>
<keyword evidence="5" id="KW-1185">Reference proteome</keyword>
<keyword evidence="1" id="KW-0378">Hydrolase</keyword>
<reference evidence="5" key="1">
    <citation type="journal article" date="2019" name="Int. J. Syst. Evol. Microbiol.">
        <title>The Global Catalogue of Microorganisms (GCM) 10K type strain sequencing project: providing services to taxonomists for standard genome sequencing and annotation.</title>
        <authorList>
            <consortium name="The Broad Institute Genomics Platform"/>
            <consortium name="The Broad Institute Genome Sequencing Center for Infectious Disease"/>
            <person name="Wu L."/>
            <person name="Ma J."/>
        </authorList>
    </citation>
    <scope>NUCLEOTIDE SEQUENCE [LARGE SCALE GENOMIC DNA]</scope>
    <source>
        <strain evidence="5">CCUG 61484</strain>
    </source>
</reference>
<feature type="chain" id="PRO_5045889893" evidence="2">
    <location>
        <begin position="21"/>
        <end position="492"/>
    </location>
</feature>
<dbReference type="RefSeq" id="WP_377117456.1">
    <property type="nucleotide sequence ID" value="NZ_JBHTHZ010000014.1"/>
</dbReference>
<dbReference type="Pfam" id="PF03629">
    <property type="entry name" value="SASA"/>
    <property type="match status" value="1"/>
</dbReference>
<dbReference type="PANTHER" id="PTHR22901">
    <property type="entry name" value="SIALATE O-ACETYLESTERASE"/>
    <property type="match status" value="1"/>
</dbReference>
<dbReference type="SUPFAM" id="SSF52266">
    <property type="entry name" value="SGNH hydrolase"/>
    <property type="match status" value="1"/>
</dbReference>
<sequence>MKSKLLMLALFAAVITGCSKKDVTPPDDTKPVTPPEDGFYVANTLQSNMVVQRNKPFVVWGSAKPGQTVTVNASWSQQAVSKTDASGYWQLTLPSAAANAAPQKITISTNGEKPIELNNILIGDVWICAGQSNMNMPLGNIAPFTGVENYETEIANANQQLIRFLTVKESYSASPIEQLATPAQWQVCSPDNAAGLSAVAYYFARRVQQSEQVPIGIIVSAVNGSWAETWANSAAIQNDPFLAGQYYGAHQSSQLFNGMINPFVKLGISGFIWYQGENNQKTSPPSTYTKLNIALINGWREVFKQGDLPFYYVQLTPFDDDKNGNEQTDWLAKFREAQAAIRNGVSNSGMAVTMDAGEVDNHHPKYKKQVGERLALLALKNAYGRKVASVGPKYQSFSQLGNIVTIHYVQGTAQGLSTKDGTALKQYFFVAGADKILHTGTAVINGDHIDITVPADLSLPVVEVRYAFTNFPVTNLQNAAGLPAEPFDSSSF</sequence>
<evidence type="ECO:0000256" key="1">
    <source>
        <dbReference type="ARBA" id="ARBA00022801"/>
    </source>
</evidence>
<dbReference type="InterPro" id="IPR039329">
    <property type="entry name" value="SIAE"/>
</dbReference>
<gene>
    <name evidence="4" type="ORF">ACFQZX_16605</name>
</gene>
<dbReference type="EMBL" id="JBHTHZ010000014">
    <property type="protein sequence ID" value="MFD0795244.1"/>
    <property type="molecule type" value="Genomic_DNA"/>
</dbReference>
<evidence type="ECO:0000256" key="2">
    <source>
        <dbReference type="SAM" id="SignalP"/>
    </source>
</evidence>
<feature type="domain" description="Sialate O-acetylesterase" evidence="3">
    <location>
        <begin position="124"/>
        <end position="376"/>
    </location>
</feature>
<dbReference type="PANTHER" id="PTHR22901:SF0">
    <property type="entry name" value="SIALATE O-ACETYLESTERASE"/>
    <property type="match status" value="1"/>
</dbReference>
<evidence type="ECO:0000259" key="3">
    <source>
        <dbReference type="Pfam" id="PF03629"/>
    </source>
</evidence>